<evidence type="ECO:0000259" key="4">
    <source>
        <dbReference type="SMART" id="SM00563"/>
    </source>
</evidence>
<dbReference type="GO" id="GO:0003841">
    <property type="term" value="F:1-acylglycerol-3-phosphate O-acyltransferase activity"/>
    <property type="evidence" value="ECO:0007669"/>
    <property type="project" value="TreeGrafter"/>
</dbReference>
<comment type="caution">
    <text evidence="5">The sequence shown here is derived from an EMBL/GenBank/DDBJ whole genome shotgun (WGS) entry which is preliminary data.</text>
</comment>
<dbReference type="PANTHER" id="PTHR10434:SF9">
    <property type="entry name" value="PHOSPHOLIPID_GLYCEROL ACYLTRANSFERASE DOMAIN-CONTAINING PROTEIN"/>
    <property type="match status" value="1"/>
</dbReference>
<evidence type="ECO:0000256" key="1">
    <source>
        <dbReference type="ARBA" id="ARBA00005189"/>
    </source>
</evidence>
<accession>A0A1V6LR69</accession>
<dbReference type="Pfam" id="PF01553">
    <property type="entry name" value="Acyltransferase"/>
    <property type="match status" value="1"/>
</dbReference>
<evidence type="ECO:0000256" key="3">
    <source>
        <dbReference type="ARBA" id="ARBA00023315"/>
    </source>
</evidence>
<feature type="domain" description="Phospholipid/glycerol acyltransferase" evidence="4">
    <location>
        <begin position="29"/>
        <end position="141"/>
    </location>
</feature>
<dbReference type="AlphaFoldDB" id="A0A1V6LR69"/>
<dbReference type="GO" id="GO:0006654">
    <property type="term" value="P:phosphatidic acid biosynthetic process"/>
    <property type="evidence" value="ECO:0007669"/>
    <property type="project" value="TreeGrafter"/>
</dbReference>
<keyword evidence="2 5" id="KW-0808">Transferase</keyword>
<reference evidence="5 6" key="1">
    <citation type="submission" date="2016-12" db="EMBL/GenBank/DDBJ databases">
        <authorList>
            <person name="Song W.-J."/>
            <person name="Kurnit D.M."/>
        </authorList>
    </citation>
    <scope>NUCLEOTIDE SEQUENCE [LARGE SCALE GENOMIC DNA]</scope>
    <source>
        <strain evidence="5 6">HSG9</strain>
    </source>
</reference>
<dbReference type="PANTHER" id="PTHR10434">
    <property type="entry name" value="1-ACYL-SN-GLYCEROL-3-PHOSPHATE ACYLTRANSFERASE"/>
    <property type="match status" value="1"/>
</dbReference>
<gene>
    <name evidence="5" type="ORF">BUL40_09155</name>
</gene>
<protein>
    <submittedName>
        <fullName evidence="5">Acyltransferase</fullName>
    </submittedName>
</protein>
<dbReference type="Proteomes" id="UP000191680">
    <property type="component" value="Unassembled WGS sequence"/>
</dbReference>
<proteinExistence type="predicted"/>
<dbReference type="SMART" id="SM00563">
    <property type="entry name" value="PlsC"/>
    <property type="match status" value="1"/>
</dbReference>
<evidence type="ECO:0000313" key="5">
    <source>
        <dbReference type="EMBL" id="OQD42683.1"/>
    </source>
</evidence>
<dbReference type="InterPro" id="IPR002123">
    <property type="entry name" value="Plipid/glycerol_acylTrfase"/>
</dbReference>
<organism evidence="5 6">
    <name type="scientific">Croceivirga radicis</name>
    <dbReference type="NCBI Taxonomy" id="1929488"/>
    <lineage>
        <taxon>Bacteria</taxon>
        <taxon>Pseudomonadati</taxon>
        <taxon>Bacteroidota</taxon>
        <taxon>Flavobacteriia</taxon>
        <taxon>Flavobacteriales</taxon>
        <taxon>Flavobacteriaceae</taxon>
        <taxon>Croceivirga</taxon>
    </lineage>
</organism>
<comment type="pathway">
    <text evidence="1">Lipid metabolism.</text>
</comment>
<name>A0A1V6LR69_9FLAO</name>
<dbReference type="RefSeq" id="WP_080319009.1">
    <property type="nucleotide sequence ID" value="NZ_MTBC01000005.1"/>
</dbReference>
<dbReference type="SUPFAM" id="SSF69593">
    <property type="entry name" value="Glycerol-3-phosphate (1)-acyltransferase"/>
    <property type="match status" value="1"/>
</dbReference>
<sequence length="181" mass="20812">MAKWLSHIILFKIMGWKFNGEFPDVNKCVIAVIPHTHWMDFVVGVLCRSIINKKMHFIGKKALFKPPYGWFFRWMGGTPVDRSKNSNLVQSVAAIFNQKKVFRLALAPEGTRKKVTDLKTGFYYIALSAKVPIVLVAFDFGKKEVKFSKPFDPTGDYIKDLNYIRTFFKGVTGKIPQYSYS</sequence>
<keyword evidence="6" id="KW-1185">Reference proteome</keyword>
<keyword evidence="3 5" id="KW-0012">Acyltransferase</keyword>
<dbReference type="EMBL" id="MTBC01000005">
    <property type="protein sequence ID" value="OQD42683.1"/>
    <property type="molecule type" value="Genomic_DNA"/>
</dbReference>
<evidence type="ECO:0000313" key="6">
    <source>
        <dbReference type="Proteomes" id="UP000191680"/>
    </source>
</evidence>
<dbReference type="OrthoDB" id="9796839at2"/>
<evidence type="ECO:0000256" key="2">
    <source>
        <dbReference type="ARBA" id="ARBA00022679"/>
    </source>
</evidence>